<evidence type="ECO:0000313" key="1">
    <source>
        <dbReference type="EMBL" id="QID19707.1"/>
    </source>
</evidence>
<dbReference type="KEGG" id="azq:G3580_03705"/>
<proteinExistence type="predicted"/>
<dbReference type="Proteomes" id="UP000501991">
    <property type="component" value="Chromosome"/>
</dbReference>
<dbReference type="EMBL" id="CP048836">
    <property type="protein sequence ID" value="QID19707.1"/>
    <property type="molecule type" value="Genomic_DNA"/>
</dbReference>
<evidence type="ECO:0000313" key="2">
    <source>
        <dbReference type="Proteomes" id="UP000501991"/>
    </source>
</evidence>
<name>A0A6C1B897_9RHOO</name>
<gene>
    <name evidence="1" type="ORF">G3580_03705</name>
</gene>
<accession>A0A6C1B897</accession>
<protein>
    <submittedName>
        <fullName evidence="1">Uncharacterized protein</fullName>
    </submittedName>
</protein>
<reference evidence="1 2" key="1">
    <citation type="submission" date="2020-02" db="EMBL/GenBank/DDBJ databases">
        <title>Nitrogenibacter mangrovi gen. nov., sp. nov. isolated from mangrove sediment, a denitrifying betaproteobacterium.</title>
        <authorList>
            <person name="Liao H."/>
            <person name="Tian Y."/>
        </authorList>
    </citation>
    <scope>NUCLEOTIDE SEQUENCE [LARGE SCALE GENOMIC DNA]</scope>
    <source>
        <strain evidence="1 2">M9-3-2</strain>
    </source>
</reference>
<dbReference type="AlphaFoldDB" id="A0A6C1B897"/>
<organism evidence="1 2">
    <name type="scientific">Nitrogeniibacter mangrovi</name>
    <dbReference type="NCBI Taxonomy" id="2016596"/>
    <lineage>
        <taxon>Bacteria</taxon>
        <taxon>Pseudomonadati</taxon>
        <taxon>Pseudomonadota</taxon>
        <taxon>Betaproteobacteria</taxon>
        <taxon>Rhodocyclales</taxon>
        <taxon>Zoogloeaceae</taxon>
        <taxon>Nitrogeniibacter</taxon>
    </lineage>
</organism>
<sequence>MLADLGGAALSPDALAAQRGGTETLSDMKLGGVVANNQASDLVTGHNIVSDGSLTGNAGFATVVQNTGNNVLIQNATIINLQLQ</sequence>
<keyword evidence="2" id="KW-1185">Reference proteome</keyword>